<protein>
    <submittedName>
        <fullName evidence="2">IMP cyclohydrolase-like protein</fullName>
    </submittedName>
</protein>
<dbReference type="InterPro" id="IPR020600">
    <property type="entry name" value="IMP_cyclohydrolase-like"/>
</dbReference>
<dbReference type="InterPro" id="IPR036795">
    <property type="entry name" value="IMP_cyclohydrolase-like_sf"/>
</dbReference>
<organism evidence="2 3">
    <name type="scientific">Kribbella pratensis</name>
    <dbReference type="NCBI Taxonomy" id="2512112"/>
    <lineage>
        <taxon>Bacteria</taxon>
        <taxon>Bacillati</taxon>
        <taxon>Actinomycetota</taxon>
        <taxon>Actinomycetes</taxon>
        <taxon>Propionibacteriales</taxon>
        <taxon>Kribbellaceae</taxon>
        <taxon>Kribbella</taxon>
    </lineage>
</organism>
<dbReference type="Gene3D" id="3.60.20.20">
    <property type="entry name" value="Inosine monophosphate cyclohydrolase-like"/>
    <property type="match status" value="1"/>
</dbReference>
<dbReference type="Proteomes" id="UP000295060">
    <property type="component" value="Unassembled WGS sequence"/>
</dbReference>
<comment type="caution">
    <text evidence="2">The sequence shown here is derived from an EMBL/GenBank/DDBJ whole genome shotgun (WGS) entry which is preliminary data.</text>
</comment>
<sequence>MLARMLGDGAVEYPGRGVAVGRDLEGVPFFSYWLTGRSRASQARELVVGEREIVVRDTSGGAVDDLRHYTAAVRGDDWVIVGNGTQVAELAAVREVQPDLQVALRGLTYEPDPPIHTPRITAGATIADAGLTDVVIGSARACDGAPELTEHPSLYAVRVAAGTALTTTTYAGTADHVTINGRPETVAVALPWSAITEHLWQSLQPSLRVAAITVRLDGAGFSGAVQRSRTA</sequence>
<feature type="domain" description="Inosine monophosphate cyclohydrolase-like" evidence="1">
    <location>
        <begin position="13"/>
        <end position="216"/>
    </location>
</feature>
<proteinExistence type="predicted"/>
<evidence type="ECO:0000313" key="3">
    <source>
        <dbReference type="Proteomes" id="UP000295060"/>
    </source>
</evidence>
<gene>
    <name evidence="2" type="ORF">EV137_1962</name>
</gene>
<reference evidence="2 3" key="1">
    <citation type="submission" date="2019-03" db="EMBL/GenBank/DDBJ databases">
        <title>Genomic Encyclopedia of Type Strains, Phase III (KMG-III): the genomes of soil and plant-associated and newly described type strains.</title>
        <authorList>
            <person name="Whitman W."/>
        </authorList>
    </citation>
    <scope>NUCLEOTIDE SEQUENCE [LARGE SCALE GENOMIC DNA]</scope>
    <source>
        <strain evidence="2 3">VKMAc-2574</strain>
    </source>
</reference>
<dbReference type="EMBL" id="SODU01000001">
    <property type="protein sequence ID" value="TDW94644.1"/>
    <property type="molecule type" value="Genomic_DNA"/>
</dbReference>
<dbReference type="SUPFAM" id="SSF75569">
    <property type="entry name" value="Archaeal IMP cyclohydrolase PurO"/>
    <property type="match status" value="1"/>
</dbReference>
<keyword evidence="3" id="KW-1185">Reference proteome</keyword>
<evidence type="ECO:0000259" key="1">
    <source>
        <dbReference type="Pfam" id="PF07826"/>
    </source>
</evidence>
<accession>A0ABY2FPF2</accession>
<dbReference type="Pfam" id="PF07826">
    <property type="entry name" value="IMP_cyclohyd"/>
    <property type="match status" value="1"/>
</dbReference>
<evidence type="ECO:0000313" key="2">
    <source>
        <dbReference type="EMBL" id="TDW94644.1"/>
    </source>
</evidence>
<name>A0ABY2FPF2_9ACTN</name>